<dbReference type="PANTHER" id="PTHR33086:SF49">
    <property type="entry name" value="DUF1618 DOMAIN-CONTAINING PROTEIN"/>
    <property type="match status" value="1"/>
</dbReference>
<organism evidence="3 4">
    <name type="scientific">Miscanthus lutarioriparius</name>
    <dbReference type="NCBI Taxonomy" id="422564"/>
    <lineage>
        <taxon>Eukaryota</taxon>
        <taxon>Viridiplantae</taxon>
        <taxon>Streptophyta</taxon>
        <taxon>Embryophyta</taxon>
        <taxon>Tracheophyta</taxon>
        <taxon>Spermatophyta</taxon>
        <taxon>Magnoliopsida</taxon>
        <taxon>Liliopsida</taxon>
        <taxon>Poales</taxon>
        <taxon>Poaceae</taxon>
        <taxon>PACMAD clade</taxon>
        <taxon>Panicoideae</taxon>
        <taxon>Andropogonodae</taxon>
        <taxon>Andropogoneae</taxon>
        <taxon>Saccharinae</taxon>
        <taxon>Miscanthus</taxon>
    </lineage>
</organism>
<dbReference type="Pfam" id="PF07762">
    <property type="entry name" value="DUF1618"/>
    <property type="match status" value="1"/>
</dbReference>
<evidence type="ECO:0000313" key="4">
    <source>
        <dbReference type="Proteomes" id="UP000604825"/>
    </source>
</evidence>
<dbReference type="PANTHER" id="PTHR33086">
    <property type="entry name" value="OS05G0468200 PROTEIN-RELATED"/>
    <property type="match status" value="1"/>
</dbReference>
<sequence length="431" mass="48025">MPPWVGHHTEDPPGPGLDPRRPAMDPPGLGMDLRRRALRNRSNGSSWAASSSSRHGANALVDPNLDLKLPLDRPPPRITSLTALTRVGVVRGQLSIVATSNKDLLLHELERPSEPNNPNIFFLAVGIDFMPDELAAAAGRSVFDVTATRLLNRTPGLPHFSGVRNVGFLSRRGGNGTYVVAELQATDRQPDNTVPFITCRSHQDPENDTLEWEWNQTYLNWPVLDDEANPQWTTHDVIAHDNKLWWVNLSRGLVACDPAPVQQLLPTLEFVALPVLAGFEDRHEPPAQIDRYRIVGVSAGGMRFVDVARRRNDPEGETRVVVWTLDLPQLDELIINARWEGQPQADDAGEHLEQRQLRADAEGDPRGRACAPQRARRRLLLPGAVRLLRRRESKRRRALRGDAGGRRATADQPARRSRLEAPSLQNSTVLL</sequence>
<protein>
    <recommendedName>
        <fullName evidence="2">DUF1618 domain-containing protein</fullName>
    </recommendedName>
</protein>
<dbReference type="AlphaFoldDB" id="A0A811PXV0"/>
<evidence type="ECO:0000259" key="2">
    <source>
        <dbReference type="Pfam" id="PF07762"/>
    </source>
</evidence>
<evidence type="ECO:0000256" key="1">
    <source>
        <dbReference type="SAM" id="MobiDB-lite"/>
    </source>
</evidence>
<accession>A0A811PXV0</accession>
<feature type="domain" description="DUF1618" evidence="2">
    <location>
        <begin position="246"/>
        <end position="328"/>
    </location>
</feature>
<feature type="region of interest" description="Disordered" evidence="1">
    <location>
        <begin position="392"/>
        <end position="431"/>
    </location>
</feature>
<reference evidence="3" key="1">
    <citation type="submission" date="2020-10" db="EMBL/GenBank/DDBJ databases">
        <authorList>
            <person name="Han B."/>
            <person name="Lu T."/>
            <person name="Zhao Q."/>
            <person name="Huang X."/>
            <person name="Zhao Y."/>
        </authorList>
    </citation>
    <scope>NUCLEOTIDE SEQUENCE</scope>
</reference>
<feature type="region of interest" description="Disordered" evidence="1">
    <location>
        <begin position="1"/>
        <end position="31"/>
    </location>
</feature>
<name>A0A811PXV0_9POAL</name>
<dbReference type="EMBL" id="CAJGYO010000008">
    <property type="protein sequence ID" value="CAD6250727.1"/>
    <property type="molecule type" value="Genomic_DNA"/>
</dbReference>
<gene>
    <name evidence="3" type="ORF">NCGR_LOCUS34500</name>
</gene>
<dbReference type="OrthoDB" id="637148at2759"/>
<dbReference type="InterPro" id="IPR011676">
    <property type="entry name" value="DUF1618"/>
</dbReference>
<evidence type="ECO:0000313" key="3">
    <source>
        <dbReference type="EMBL" id="CAD6250727.1"/>
    </source>
</evidence>
<comment type="caution">
    <text evidence="3">The sequence shown here is derived from an EMBL/GenBank/DDBJ whole genome shotgun (WGS) entry which is preliminary data.</text>
</comment>
<keyword evidence="4" id="KW-1185">Reference proteome</keyword>
<dbReference type="Proteomes" id="UP000604825">
    <property type="component" value="Unassembled WGS sequence"/>
</dbReference>
<proteinExistence type="predicted"/>
<feature type="compositionally biased region" description="Basic and acidic residues" evidence="1">
    <location>
        <begin position="399"/>
        <end position="419"/>
    </location>
</feature>